<keyword evidence="1" id="KW-1133">Transmembrane helix</keyword>
<sequence length="148" mass="17069">MPEEITPEETELEIEIEAEEIRRSTALISPEALIMFPIAILLDLFGVVCFILYFAFGIGVPLSFVPDLIGMFIFGIWIFFRSQSLKIVQPRMKAAKKAKIRIAKIAKSAKWAKRLKWLRPLFILFEFIPVAGDVLFLWTLLVYFELKS</sequence>
<evidence type="ECO:0000256" key="1">
    <source>
        <dbReference type="SAM" id="Phobius"/>
    </source>
</evidence>
<evidence type="ECO:0000313" key="2">
    <source>
        <dbReference type="EMBL" id="GAG17223.1"/>
    </source>
</evidence>
<gene>
    <name evidence="2" type="ORF">S01H1_50700</name>
</gene>
<feature type="transmembrane region" description="Helical" evidence="1">
    <location>
        <begin position="32"/>
        <end position="56"/>
    </location>
</feature>
<keyword evidence="1" id="KW-0472">Membrane</keyword>
<feature type="transmembrane region" description="Helical" evidence="1">
    <location>
        <begin position="62"/>
        <end position="80"/>
    </location>
</feature>
<comment type="caution">
    <text evidence="2">The sequence shown here is derived from an EMBL/GenBank/DDBJ whole genome shotgun (WGS) entry which is preliminary data.</text>
</comment>
<keyword evidence="1" id="KW-0812">Transmembrane</keyword>
<dbReference type="AlphaFoldDB" id="X0VXQ7"/>
<reference evidence="2" key="1">
    <citation type="journal article" date="2014" name="Front. Microbiol.">
        <title>High frequency of phylogenetically diverse reductive dehalogenase-homologous genes in deep subseafloor sedimentary metagenomes.</title>
        <authorList>
            <person name="Kawai M."/>
            <person name="Futagami T."/>
            <person name="Toyoda A."/>
            <person name="Takaki Y."/>
            <person name="Nishi S."/>
            <person name="Hori S."/>
            <person name="Arai W."/>
            <person name="Tsubouchi T."/>
            <person name="Morono Y."/>
            <person name="Uchiyama I."/>
            <person name="Ito T."/>
            <person name="Fujiyama A."/>
            <person name="Inagaki F."/>
            <person name="Takami H."/>
        </authorList>
    </citation>
    <scope>NUCLEOTIDE SEQUENCE</scope>
    <source>
        <strain evidence="2">Expedition CK06-06</strain>
    </source>
</reference>
<protein>
    <submittedName>
        <fullName evidence="2">Uncharacterized protein</fullName>
    </submittedName>
</protein>
<name>X0VXQ7_9ZZZZ</name>
<feature type="transmembrane region" description="Helical" evidence="1">
    <location>
        <begin position="121"/>
        <end position="144"/>
    </location>
</feature>
<organism evidence="2">
    <name type="scientific">marine sediment metagenome</name>
    <dbReference type="NCBI Taxonomy" id="412755"/>
    <lineage>
        <taxon>unclassified sequences</taxon>
        <taxon>metagenomes</taxon>
        <taxon>ecological metagenomes</taxon>
    </lineage>
</organism>
<proteinExistence type="predicted"/>
<accession>X0VXQ7</accession>
<dbReference type="EMBL" id="BARS01032674">
    <property type="protein sequence ID" value="GAG17223.1"/>
    <property type="molecule type" value="Genomic_DNA"/>
</dbReference>